<dbReference type="Gene3D" id="3.40.630.30">
    <property type="match status" value="1"/>
</dbReference>
<evidence type="ECO:0000313" key="2">
    <source>
        <dbReference type="Proteomes" id="UP000195160"/>
    </source>
</evidence>
<reference evidence="1 2" key="1">
    <citation type="submission" date="2016-10" db="EMBL/GenBank/DDBJ databases">
        <title>Comparative genomics of Bacillus thuringiensis reveals a path to pathogens against multiple invertebrate hosts.</title>
        <authorList>
            <person name="Zheng J."/>
            <person name="Gao Q."/>
            <person name="Liu H."/>
            <person name="Peng D."/>
            <person name="Ruan L."/>
            <person name="Sun M."/>
        </authorList>
    </citation>
    <scope>NUCLEOTIDE SEQUENCE [LARGE SCALE GENOMIC DNA]</scope>
    <source>
        <strain evidence="1">T30001</strain>
    </source>
</reference>
<dbReference type="SUPFAM" id="SSF55729">
    <property type="entry name" value="Acyl-CoA N-acyltransferases (Nat)"/>
    <property type="match status" value="1"/>
</dbReference>
<dbReference type="EMBL" id="MOOV01000141">
    <property type="protein sequence ID" value="OUB96864.1"/>
    <property type="molecule type" value="Genomic_DNA"/>
</dbReference>
<dbReference type="InterPro" id="IPR016181">
    <property type="entry name" value="Acyl_CoA_acyltransferase"/>
</dbReference>
<dbReference type="RefSeq" id="WP_088067804.1">
    <property type="nucleotide sequence ID" value="NZ_MOOV01000141.1"/>
</dbReference>
<protein>
    <recommendedName>
        <fullName evidence="3">N-acetyltransferase domain-containing protein</fullName>
    </recommendedName>
</protein>
<gene>
    <name evidence="1" type="ORF">BK784_19785</name>
</gene>
<comment type="caution">
    <text evidence="1">The sequence shown here is derived from an EMBL/GenBank/DDBJ whole genome shotgun (WGS) entry which is preliminary data.</text>
</comment>
<accession>A0A9X6N171</accession>
<name>A0A9X6N171_BACTV</name>
<evidence type="ECO:0008006" key="3">
    <source>
        <dbReference type="Google" id="ProtNLM"/>
    </source>
</evidence>
<dbReference type="Proteomes" id="UP000195160">
    <property type="component" value="Unassembled WGS sequence"/>
</dbReference>
<dbReference type="AlphaFoldDB" id="A0A9X6N171"/>
<proteinExistence type="predicted"/>
<evidence type="ECO:0000313" key="1">
    <source>
        <dbReference type="EMBL" id="OUB96864.1"/>
    </source>
</evidence>
<sequence length="195" mass="23343">MKRSIYSKFYQRLFSIINMYSLNIEHYPMPKDLMYSLKEMNTDILLKLKHQYGDELDQEKYEILLNRLLHSQNEIGYVITNNKQEICGYFHLVKDEMKSGGLGKKLKLSNDIVVLFDDYTFLKHRGRGVHKYSILARINKAREMGFMKANVLIHEGNTPSERAYLSFDFQKTIRYKVLKIKKYKFVFTKRLKNEY</sequence>
<organism evidence="1 2">
    <name type="scientific">Bacillus thuringiensis subsp. medellin</name>
    <dbReference type="NCBI Taxonomy" id="79672"/>
    <lineage>
        <taxon>Bacteria</taxon>
        <taxon>Bacillati</taxon>
        <taxon>Bacillota</taxon>
        <taxon>Bacilli</taxon>
        <taxon>Bacillales</taxon>
        <taxon>Bacillaceae</taxon>
        <taxon>Bacillus</taxon>
        <taxon>Bacillus cereus group</taxon>
    </lineage>
</organism>